<dbReference type="AlphaFoldDB" id="A0A830BGV2"/>
<proteinExistence type="predicted"/>
<organism evidence="2 3">
    <name type="scientific">Phtheirospermum japonicum</name>
    <dbReference type="NCBI Taxonomy" id="374723"/>
    <lineage>
        <taxon>Eukaryota</taxon>
        <taxon>Viridiplantae</taxon>
        <taxon>Streptophyta</taxon>
        <taxon>Embryophyta</taxon>
        <taxon>Tracheophyta</taxon>
        <taxon>Spermatophyta</taxon>
        <taxon>Magnoliopsida</taxon>
        <taxon>eudicotyledons</taxon>
        <taxon>Gunneridae</taxon>
        <taxon>Pentapetalae</taxon>
        <taxon>asterids</taxon>
        <taxon>lamiids</taxon>
        <taxon>Lamiales</taxon>
        <taxon>Orobanchaceae</taxon>
        <taxon>Orobanchaceae incertae sedis</taxon>
        <taxon>Phtheirospermum</taxon>
    </lineage>
</organism>
<dbReference type="SUPFAM" id="SSF52047">
    <property type="entry name" value="RNI-like"/>
    <property type="match status" value="1"/>
</dbReference>
<accession>A0A830BGV2</accession>
<dbReference type="PANTHER" id="PTHR31639:SF256">
    <property type="entry name" value="OS07G0242900 PROTEIN"/>
    <property type="match status" value="1"/>
</dbReference>
<keyword evidence="3" id="KW-1185">Reference proteome</keyword>
<gene>
    <name evidence="2" type="ORF">PHJA_000800500</name>
</gene>
<dbReference type="PANTHER" id="PTHR31639">
    <property type="entry name" value="F-BOX PROTEIN-LIKE"/>
    <property type="match status" value="1"/>
</dbReference>
<name>A0A830BGV2_9LAMI</name>
<dbReference type="InterPro" id="IPR032675">
    <property type="entry name" value="LRR_dom_sf"/>
</dbReference>
<comment type="caution">
    <text evidence="2">The sequence shown here is derived from an EMBL/GenBank/DDBJ whole genome shotgun (WGS) entry which is preliminary data.</text>
</comment>
<dbReference type="SUPFAM" id="SSF81383">
    <property type="entry name" value="F-box domain"/>
    <property type="match status" value="1"/>
</dbReference>
<reference evidence="2" key="1">
    <citation type="submission" date="2020-07" db="EMBL/GenBank/DDBJ databases">
        <title>Ethylene signaling mediates host invasion by parasitic plants.</title>
        <authorList>
            <person name="Yoshida S."/>
        </authorList>
    </citation>
    <scope>NUCLEOTIDE SEQUENCE</scope>
    <source>
        <strain evidence="2">Okayama</strain>
    </source>
</reference>
<dbReference type="InterPro" id="IPR055411">
    <property type="entry name" value="LRR_FXL15/At3g58940/PEG3-like"/>
</dbReference>
<evidence type="ECO:0000313" key="3">
    <source>
        <dbReference type="Proteomes" id="UP000653305"/>
    </source>
</evidence>
<evidence type="ECO:0000313" key="2">
    <source>
        <dbReference type="EMBL" id="GFP86567.1"/>
    </source>
</evidence>
<dbReference type="EMBL" id="BMAC01000128">
    <property type="protein sequence ID" value="GFP86567.1"/>
    <property type="molecule type" value="Genomic_DNA"/>
</dbReference>
<dbReference type="Gene3D" id="3.80.10.10">
    <property type="entry name" value="Ribonuclease Inhibitor"/>
    <property type="match status" value="1"/>
</dbReference>
<dbReference type="InterPro" id="IPR036047">
    <property type="entry name" value="F-box-like_dom_sf"/>
</dbReference>
<dbReference type="Pfam" id="PF24758">
    <property type="entry name" value="LRR_At5g56370"/>
    <property type="match status" value="1"/>
</dbReference>
<protein>
    <recommendedName>
        <fullName evidence="1">F-box/LRR-repeat protein 15/At3g58940/PEG3-like LRR domain-containing protein</fullName>
    </recommendedName>
</protein>
<dbReference type="Proteomes" id="UP000653305">
    <property type="component" value="Unassembled WGS sequence"/>
</dbReference>
<feature type="domain" description="F-box/LRR-repeat protein 15/At3g58940/PEG3-like LRR" evidence="1">
    <location>
        <begin position="126"/>
        <end position="211"/>
    </location>
</feature>
<sequence length="220" mass="24915">MGKRRQIEAINGEFQLPEPVIQRIQSFLTAREAARTTTLSKSWYSAWLTRPNLDLDETNFNGYRGDSKFDEFSEFAKKTIKRYEQSNLNIESFRLQIKNPWGNLAINASGDLANDLITRALRIGATHLSFQQVGPYESVVLSPELFEAENLVGISVGWCIIDDLGLDREVRCSKLKSLSLSSVEITSEMISNITSCCPLIEKLSLSSISSFKRKKKRKGW</sequence>
<evidence type="ECO:0000259" key="1">
    <source>
        <dbReference type="Pfam" id="PF24758"/>
    </source>
</evidence>